<keyword evidence="2" id="KW-1185">Reference proteome</keyword>
<evidence type="ECO:0000313" key="1">
    <source>
        <dbReference type="EMBL" id="KAI9511928.1"/>
    </source>
</evidence>
<organism evidence="1 2">
    <name type="scientific">Russula earlei</name>
    <dbReference type="NCBI Taxonomy" id="71964"/>
    <lineage>
        <taxon>Eukaryota</taxon>
        <taxon>Fungi</taxon>
        <taxon>Dikarya</taxon>
        <taxon>Basidiomycota</taxon>
        <taxon>Agaricomycotina</taxon>
        <taxon>Agaricomycetes</taxon>
        <taxon>Russulales</taxon>
        <taxon>Russulaceae</taxon>
        <taxon>Russula</taxon>
    </lineage>
</organism>
<comment type="caution">
    <text evidence="1">The sequence shown here is derived from an EMBL/GenBank/DDBJ whole genome shotgun (WGS) entry which is preliminary data.</text>
</comment>
<name>A0ACC0UK43_9AGAM</name>
<dbReference type="Proteomes" id="UP001207468">
    <property type="component" value="Unassembled WGS sequence"/>
</dbReference>
<evidence type="ECO:0000313" key="2">
    <source>
        <dbReference type="Proteomes" id="UP001207468"/>
    </source>
</evidence>
<reference evidence="1" key="1">
    <citation type="submission" date="2021-03" db="EMBL/GenBank/DDBJ databases">
        <title>Evolutionary priming and transition to the ectomycorrhizal habit in an iconic lineage of mushroom-forming fungi: is preadaptation a requirement?</title>
        <authorList>
            <consortium name="DOE Joint Genome Institute"/>
            <person name="Looney B.P."/>
            <person name="Miyauchi S."/>
            <person name="Morin E."/>
            <person name="Drula E."/>
            <person name="Courty P.E."/>
            <person name="Chicoki N."/>
            <person name="Fauchery L."/>
            <person name="Kohler A."/>
            <person name="Kuo A."/>
            <person name="LaButti K."/>
            <person name="Pangilinan J."/>
            <person name="Lipzen A."/>
            <person name="Riley R."/>
            <person name="Andreopoulos W."/>
            <person name="He G."/>
            <person name="Johnson J."/>
            <person name="Barry K.W."/>
            <person name="Grigoriev I.V."/>
            <person name="Nagy L."/>
            <person name="Hibbett D."/>
            <person name="Henrissat B."/>
            <person name="Matheny P.B."/>
            <person name="Labbe J."/>
            <person name="Martin A.F."/>
        </authorList>
    </citation>
    <scope>NUCLEOTIDE SEQUENCE</scope>
    <source>
        <strain evidence="1">BPL698</strain>
    </source>
</reference>
<dbReference type="EMBL" id="JAGFNK010000015">
    <property type="protein sequence ID" value="KAI9511928.1"/>
    <property type="molecule type" value="Genomic_DNA"/>
</dbReference>
<sequence length="1085" mass="123517">MMSNQYRRTLASPRPLAEQSRTIPPHTLDDYYTSEQPTTCRFKTKTWPLRGILMPATMSCGFSPLTVSVPETDDHSSRLQTFCLSLPRFHPWRRSCIHALAETQFMRYTLSDREDDLNYAVLFFTEAILLTLPLDQSGDIIIKTFFSLQFALLRRSHRFRRTNDVDCCVKGLQYLRYLSLETFDVRRDMVTAALVQALSIQVELGSGEVVANVDKMTALCTELLASNAPETLLIEAITVLAGTVMIVEPSDQVIECLRLATRRLPGSHGFSIVLAKLLFIRFFLTCRDHVYNEAMAILVNVITTRSPGDNPSSFVSAAMNLAVRFSFARIGLTSYGHPKCIEGEIHRFRVLLASTPLEDPGRHLITQHLLALEKTRHHKFGVPDGVHSSTRELQVVDLPSSFSQPFLQKSSTPPVMSNERDPRLDILLFINCLNDIADIQQAIEYCRVLYDLYARFRHRDPFMLRFAVTLGTLLFRNFERTSNIEYLNESITVYRDILEMSCPEWVQLAVVRQLVFSLSYRFRLLRDRKDFDELVQRFPRFVNDRNASVYDRFQISCQWAWDARISGHASASTAYEKAISLMQDALLFFPTVEMQPFDVVAARNIFENLPLDYASYRIHIGQPMSAIETLERGRALLWSEMLGPPVSIDHLRAINTPLIEKFAAINRKLEALTASGSQRVGVSDAKFDGGVGVDTFDRLVVKRRRLVKIRNKLILQVQALPGFERFLTAPSFHSLQAAALHGPVIVINHSKWRSDILILLPRTSPSLIPMDGDFYDRAIELRSRLFHARRKHLLESKQYQRALRSVLRCLYELVGRPVIQELRKLNISEQSRVWWCPTSVFCSLPLHAMGPIPSGDKVKHYFSDLYISSYTPTLSALITSQKSDVPVLKKPSILLVPQPGGSMRELEETWVVQRLDTSVTTLKSKKATRSGVVEGLQNHRFAHFACHVELWSGRLSNPSLKLHGGERLTLPDLVLSRPPTAEFAFLSACHPTEMTEEEDASEELHFPAAVQYCGFRSVAGTMWGMADVDGPDLVEHFYKSMFSNDESNVPYYERSARALRDAVMNLRRKKGVTLERWVNFVHFGA</sequence>
<protein>
    <submittedName>
        <fullName evidence="1">CHAT domain-containing protein</fullName>
    </submittedName>
</protein>
<proteinExistence type="predicted"/>
<gene>
    <name evidence="1" type="ORF">F5148DRAFT_183132</name>
</gene>
<accession>A0ACC0UK43</accession>